<dbReference type="STRING" id="451.B6N58_11870"/>
<dbReference type="Proteomes" id="UP000182998">
    <property type="component" value="Unassembled WGS sequence"/>
</dbReference>
<sequence>MGHENLLDEVYANKTLLQLLMVSCGKVLIAGPSNDSIIDLLLKNGVDINSVDEVGMTALHYAVQNFYNYREEPLTLLINY</sequence>
<gene>
    <name evidence="1" type="ORF">LMI_0705</name>
    <name evidence="2" type="ORF">SAMN02982997_02265</name>
</gene>
<dbReference type="SUPFAM" id="SSF48403">
    <property type="entry name" value="Ankyrin repeat"/>
    <property type="match status" value="1"/>
</dbReference>
<dbReference type="HOGENOM" id="CLU_2588532_0_0_6"/>
<dbReference type="EMBL" id="LN614830">
    <property type="protein sequence ID" value="CEG60029.1"/>
    <property type="molecule type" value="Genomic_DNA"/>
</dbReference>
<dbReference type="Gene3D" id="1.25.40.20">
    <property type="entry name" value="Ankyrin repeat-containing domain"/>
    <property type="match status" value="1"/>
</dbReference>
<protein>
    <submittedName>
        <fullName evidence="2">Ankyrin repeat-containing protein</fullName>
    </submittedName>
</protein>
<dbReference type="InterPro" id="IPR002110">
    <property type="entry name" value="Ankyrin_rpt"/>
</dbReference>
<dbReference type="OrthoDB" id="7028445at2"/>
<evidence type="ECO:0000313" key="3">
    <source>
        <dbReference type="Proteomes" id="UP000032414"/>
    </source>
</evidence>
<reference evidence="1" key="1">
    <citation type="submission" date="2014-09" db="EMBL/GenBank/DDBJ databases">
        <authorList>
            <person name="GOMEZ-VALERO Laura"/>
        </authorList>
    </citation>
    <scope>NUCLEOTIDE SEQUENCE</scope>
    <source>
        <strain evidence="1">ATCC33218</strain>
    </source>
</reference>
<reference evidence="2 4" key="3">
    <citation type="submission" date="2016-10" db="EMBL/GenBank/DDBJ databases">
        <authorList>
            <person name="Varghese N."/>
            <person name="Submissions S."/>
        </authorList>
    </citation>
    <scope>NUCLEOTIDE SEQUENCE [LARGE SCALE GENOMIC DNA]</scope>
    <source>
        <strain evidence="2 4">ATCC 33218</strain>
    </source>
</reference>
<evidence type="ECO:0000313" key="2">
    <source>
        <dbReference type="EMBL" id="SCY61911.1"/>
    </source>
</evidence>
<name>A0A098GC13_LEGMI</name>
<reference evidence="3" key="2">
    <citation type="submission" date="2014-09" db="EMBL/GenBank/DDBJ databases">
        <authorList>
            <person name="Gomez-Valero L."/>
        </authorList>
    </citation>
    <scope>NUCLEOTIDE SEQUENCE [LARGE SCALE GENOMIC DNA]</scope>
    <source>
        <strain evidence="3">ATCC33218</strain>
    </source>
</reference>
<dbReference type="KEGG" id="tmc:LMI_0705"/>
<organism evidence="1 3">
    <name type="scientific">Legionella micdadei</name>
    <name type="common">Tatlockia micdadei</name>
    <dbReference type="NCBI Taxonomy" id="451"/>
    <lineage>
        <taxon>Bacteria</taxon>
        <taxon>Pseudomonadati</taxon>
        <taxon>Pseudomonadota</taxon>
        <taxon>Gammaproteobacteria</taxon>
        <taxon>Legionellales</taxon>
        <taxon>Legionellaceae</taxon>
        <taxon>Legionella</taxon>
    </lineage>
</organism>
<accession>A0A098GC13</accession>
<dbReference type="InterPro" id="IPR036770">
    <property type="entry name" value="Ankyrin_rpt-contain_sf"/>
</dbReference>
<dbReference type="Proteomes" id="UP000032414">
    <property type="component" value="Chromosome I"/>
</dbReference>
<dbReference type="EMBL" id="FMVN01000011">
    <property type="protein sequence ID" value="SCY61911.1"/>
    <property type="molecule type" value="Genomic_DNA"/>
</dbReference>
<evidence type="ECO:0000313" key="1">
    <source>
        <dbReference type="EMBL" id="CEG60029.1"/>
    </source>
</evidence>
<dbReference type="RefSeq" id="WP_143001018.1">
    <property type="nucleotide sequence ID" value="NZ_CP020614.1"/>
</dbReference>
<keyword evidence="4" id="KW-1185">Reference proteome</keyword>
<dbReference type="AlphaFoldDB" id="A0A098GC13"/>
<evidence type="ECO:0000313" key="4">
    <source>
        <dbReference type="Proteomes" id="UP000182998"/>
    </source>
</evidence>
<proteinExistence type="predicted"/>
<dbReference type="Pfam" id="PF13637">
    <property type="entry name" value="Ank_4"/>
    <property type="match status" value="1"/>
</dbReference>